<reference evidence="1" key="2">
    <citation type="journal article" date="2015" name="Data Brief">
        <title>Shoot transcriptome of the giant reed, Arundo donax.</title>
        <authorList>
            <person name="Barrero R.A."/>
            <person name="Guerrero F.D."/>
            <person name="Moolhuijzen P."/>
            <person name="Goolsby J.A."/>
            <person name="Tidwell J."/>
            <person name="Bellgard S.E."/>
            <person name="Bellgard M.I."/>
        </authorList>
    </citation>
    <scope>NUCLEOTIDE SEQUENCE</scope>
    <source>
        <tissue evidence="1">Shoot tissue taken approximately 20 cm above the soil surface</tissue>
    </source>
</reference>
<organism evidence="1">
    <name type="scientific">Arundo donax</name>
    <name type="common">Giant reed</name>
    <name type="synonym">Donax arundinaceus</name>
    <dbReference type="NCBI Taxonomy" id="35708"/>
    <lineage>
        <taxon>Eukaryota</taxon>
        <taxon>Viridiplantae</taxon>
        <taxon>Streptophyta</taxon>
        <taxon>Embryophyta</taxon>
        <taxon>Tracheophyta</taxon>
        <taxon>Spermatophyta</taxon>
        <taxon>Magnoliopsida</taxon>
        <taxon>Liliopsida</taxon>
        <taxon>Poales</taxon>
        <taxon>Poaceae</taxon>
        <taxon>PACMAD clade</taxon>
        <taxon>Arundinoideae</taxon>
        <taxon>Arundineae</taxon>
        <taxon>Arundo</taxon>
    </lineage>
</organism>
<protein>
    <submittedName>
        <fullName evidence="1">Uncharacterized protein</fullName>
    </submittedName>
</protein>
<name>A0A0A9GQE3_ARUDO</name>
<sequence>MDGLGMTCKLQHVVDCWFTKNSCFA</sequence>
<accession>A0A0A9GQE3</accession>
<dbReference type="EMBL" id="GBRH01173110">
    <property type="protein sequence ID" value="JAE24786.1"/>
    <property type="molecule type" value="Transcribed_RNA"/>
</dbReference>
<proteinExistence type="predicted"/>
<reference evidence="1" key="1">
    <citation type="submission" date="2014-09" db="EMBL/GenBank/DDBJ databases">
        <authorList>
            <person name="Magalhaes I.L.F."/>
            <person name="Oliveira U."/>
            <person name="Santos F.R."/>
            <person name="Vidigal T.H.D.A."/>
            <person name="Brescovit A.D."/>
            <person name="Santos A.J."/>
        </authorList>
    </citation>
    <scope>NUCLEOTIDE SEQUENCE</scope>
    <source>
        <tissue evidence="1">Shoot tissue taken approximately 20 cm above the soil surface</tissue>
    </source>
</reference>
<evidence type="ECO:0000313" key="1">
    <source>
        <dbReference type="EMBL" id="JAE24786.1"/>
    </source>
</evidence>
<dbReference type="AlphaFoldDB" id="A0A0A9GQE3"/>